<gene>
    <name evidence="2" type="ORF">JCM9152_1194</name>
</gene>
<dbReference type="Proteomes" id="UP000018895">
    <property type="component" value="Unassembled WGS sequence"/>
</dbReference>
<accession>W4QEM9</accession>
<organism evidence="2 3">
    <name type="scientific">Halalkalibacter hemicellulosilyticusJCM 9152</name>
    <dbReference type="NCBI Taxonomy" id="1236971"/>
    <lineage>
        <taxon>Bacteria</taxon>
        <taxon>Bacillati</taxon>
        <taxon>Bacillota</taxon>
        <taxon>Bacilli</taxon>
        <taxon>Bacillales</taxon>
        <taxon>Bacillaceae</taxon>
        <taxon>Halalkalibacter</taxon>
    </lineage>
</organism>
<dbReference type="Pfam" id="PF12679">
    <property type="entry name" value="ABC2_membrane_2"/>
    <property type="match status" value="1"/>
</dbReference>
<sequence>MLKLIWNEWIKLFKKTGTYVMIGLLVLGVIAMGGILKYEDSHSSSSANENWQEELEMMISSDQEALDNTGSNNANLRMFYERQIALNEYRLQHDLAPTSEKHIWTFVYDAVALTSLAGLFTIIVSAGIVASEFSSGTIKFLLIRPISRTKLLLSKYLTVILFSLSLLTIVFLLSSLVGTILFGFPTEQSFHLAYRDGEVIERNIIIHLIMQYLLYSIDIFMISTMAFMISSVFRNSSISHWILTIFIVYGFNSHIATCIKIRMGKIYPLFQYRFERLL</sequence>
<dbReference type="PANTHER" id="PTHR37305">
    <property type="entry name" value="INTEGRAL MEMBRANE PROTEIN-RELATED"/>
    <property type="match status" value="1"/>
</dbReference>
<name>W4QEM9_9BACI</name>
<feature type="transmembrane region" description="Helical" evidence="1">
    <location>
        <begin position="12"/>
        <end position="36"/>
    </location>
</feature>
<feature type="transmembrane region" description="Helical" evidence="1">
    <location>
        <begin position="156"/>
        <end position="184"/>
    </location>
</feature>
<keyword evidence="1" id="KW-0472">Membrane</keyword>
<feature type="transmembrane region" description="Helical" evidence="1">
    <location>
        <begin position="204"/>
        <end position="229"/>
    </location>
</feature>
<comment type="caution">
    <text evidence="2">The sequence shown here is derived from an EMBL/GenBank/DDBJ whole genome shotgun (WGS) entry which is preliminary data.</text>
</comment>
<keyword evidence="1" id="KW-1133">Transmembrane helix</keyword>
<evidence type="ECO:0000313" key="3">
    <source>
        <dbReference type="Proteomes" id="UP000018895"/>
    </source>
</evidence>
<protein>
    <submittedName>
        <fullName evidence="2">Permease</fullName>
    </submittedName>
</protein>
<feature type="transmembrane region" description="Helical" evidence="1">
    <location>
        <begin position="241"/>
        <end position="263"/>
    </location>
</feature>
<dbReference type="PANTHER" id="PTHR37305:SF1">
    <property type="entry name" value="MEMBRANE PROTEIN"/>
    <property type="match status" value="1"/>
</dbReference>
<evidence type="ECO:0000256" key="1">
    <source>
        <dbReference type="SAM" id="Phobius"/>
    </source>
</evidence>
<keyword evidence="3" id="KW-1185">Reference proteome</keyword>
<dbReference type="STRING" id="1236971.JCM9152_1194"/>
<proteinExistence type="predicted"/>
<dbReference type="GO" id="GO:0140359">
    <property type="term" value="F:ABC-type transporter activity"/>
    <property type="evidence" value="ECO:0007669"/>
    <property type="project" value="InterPro"/>
</dbReference>
<feature type="transmembrane region" description="Helical" evidence="1">
    <location>
        <begin position="110"/>
        <end position="135"/>
    </location>
</feature>
<evidence type="ECO:0000313" key="2">
    <source>
        <dbReference type="EMBL" id="GAE29809.1"/>
    </source>
</evidence>
<dbReference type="EMBL" id="BAUU01000007">
    <property type="protein sequence ID" value="GAE29809.1"/>
    <property type="molecule type" value="Genomic_DNA"/>
</dbReference>
<keyword evidence="1" id="KW-0812">Transmembrane</keyword>
<dbReference type="GO" id="GO:0005886">
    <property type="term" value="C:plasma membrane"/>
    <property type="evidence" value="ECO:0007669"/>
    <property type="project" value="UniProtKB-SubCell"/>
</dbReference>
<dbReference type="AlphaFoldDB" id="W4QEM9"/>
<reference evidence="2" key="1">
    <citation type="journal article" date="2014" name="Genome Announc.">
        <title>Draft Genome Sequences of Three Alkaliphilic Bacillus Strains, Bacillus wakoensis JCM 9140T, Bacillus akibai JCM 9157T, and Bacillus hemicellulosilyticus JCM 9152T.</title>
        <authorList>
            <person name="Yuki M."/>
            <person name="Oshima K."/>
            <person name="Suda W."/>
            <person name="Oshida Y."/>
            <person name="Kitamura K."/>
            <person name="Iida T."/>
            <person name="Hattori M."/>
            <person name="Ohkuma M."/>
        </authorList>
    </citation>
    <scope>NUCLEOTIDE SEQUENCE [LARGE SCALE GENOMIC DNA]</scope>
    <source>
        <strain evidence="2">JCM 9152</strain>
    </source>
</reference>